<dbReference type="PANTHER" id="PTHR45504:SF3">
    <property type="entry name" value="CHAPERONE DNAJ-DOMAIN SUPERFAMILY PROTEIN"/>
    <property type="match status" value="1"/>
</dbReference>
<gene>
    <name evidence="3" type="ORF">QBC40DRAFT_258050</name>
</gene>
<dbReference type="PROSITE" id="PS50076">
    <property type="entry name" value="DNAJ_2"/>
    <property type="match status" value="1"/>
</dbReference>
<feature type="domain" description="J" evidence="2">
    <location>
        <begin position="7"/>
        <end position="72"/>
    </location>
</feature>
<dbReference type="PRINTS" id="PR00625">
    <property type="entry name" value="JDOMAIN"/>
</dbReference>
<dbReference type="EMBL" id="MU863985">
    <property type="protein sequence ID" value="KAK4196439.1"/>
    <property type="molecule type" value="Genomic_DNA"/>
</dbReference>
<dbReference type="Pfam" id="PF00226">
    <property type="entry name" value="DnaJ"/>
    <property type="match status" value="1"/>
</dbReference>
<organism evidence="3 4">
    <name type="scientific">Triangularia verruculosa</name>
    <dbReference type="NCBI Taxonomy" id="2587418"/>
    <lineage>
        <taxon>Eukaryota</taxon>
        <taxon>Fungi</taxon>
        <taxon>Dikarya</taxon>
        <taxon>Ascomycota</taxon>
        <taxon>Pezizomycotina</taxon>
        <taxon>Sordariomycetes</taxon>
        <taxon>Sordariomycetidae</taxon>
        <taxon>Sordariales</taxon>
        <taxon>Podosporaceae</taxon>
        <taxon>Triangularia</taxon>
    </lineage>
</organism>
<dbReference type="GO" id="GO:0005634">
    <property type="term" value="C:nucleus"/>
    <property type="evidence" value="ECO:0007669"/>
    <property type="project" value="TreeGrafter"/>
</dbReference>
<proteinExistence type="predicted"/>
<evidence type="ECO:0000313" key="4">
    <source>
        <dbReference type="Proteomes" id="UP001303160"/>
    </source>
</evidence>
<name>A0AAN6X9M0_9PEZI</name>
<dbReference type="GO" id="GO:0005737">
    <property type="term" value="C:cytoplasm"/>
    <property type="evidence" value="ECO:0007669"/>
    <property type="project" value="TreeGrafter"/>
</dbReference>
<dbReference type="InterPro" id="IPR001623">
    <property type="entry name" value="DnaJ_domain"/>
</dbReference>
<evidence type="ECO:0000259" key="2">
    <source>
        <dbReference type="PROSITE" id="PS50076"/>
    </source>
</evidence>
<dbReference type="CDD" id="cd06257">
    <property type="entry name" value="DnaJ"/>
    <property type="match status" value="1"/>
</dbReference>
<dbReference type="PANTHER" id="PTHR45504">
    <property type="entry name" value="CHAPERONE DNAJ-DOMAIN SUPERFAMILY PROTEIN"/>
    <property type="match status" value="1"/>
</dbReference>
<dbReference type="AlphaFoldDB" id="A0AAN6X9M0"/>
<dbReference type="SUPFAM" id="SSF46565">
    <property type="entry name" value="Chaperone J-domain"/>
    <property type="match status" value="1"/>
</dbReference>
<dbReference type="Proteomes" id="UP001303160">
    <property type="component" value="Unassembled WGS sequence"/>
</dbReference>
<evidence type="ECO:0000256" key="1">
    <source>
        <dbReference type="SAM" id="Coils"/>
    </source>
</evidence>
<feature type="coiled-coil region" evidence="1">
    <location>
        <begin position="123"/>
        <end position="203"/>
    </location>
</feature>
<accession>A0AAN6X9M0</accession>
<evidence type="ECO:0000313" key="3">
    <source>
        <dbReference type="EMBL" id="KAK4196439.1"/>
    </source>
</evidence>
<dbReference type="InterPro" id="IPR036869">
    <property type="entry name" value="J_dom_sf"/>
</dbReference>
<comment type="caution">
    <text evidence="3">The sequence shown here is derived from an EMBL/GenBank/DDBJ whole genome shotgun (WGS) entry which is preliminary data.</text>
</comment>
<keyword evidence="4" id="KW-1185">Reference proteome</keyword>
<sequence>MASQPLNYYRLLGARPDDDDATVRRAFLRKALEKHPDKHGNSAQSTEDFQNLQSAYEAINNPATRAEYHLQVMCRVMNLRNLESQCRSRCQHATTYDLTFRRRLCNISLQSVNRLRHTVMYYRSRLETERSNLNARISNELSEHLNRIHNYQDMLNMAVQELAQERRELVERAMAVRVSQVHIRNKMRELQYYRREIQNLQAEYAPLPTRPSTVPRDGLHDS</sequence>
<reference evidence="3" key="2">
    <citation type="submission" date="2023-05" db="EMBL/GenBank/DDBJ databases">
        <authorList>
            <consortium name="Lawrence Berkeley National Laboratory"/>
            <person name="Steindorff A."/>
            <person name="Hensen N."/>
            <person name="Bonometti L."/>
            <person name="Westerberg I."/>
            <person name="Brannstrom I.O."/>
            <person name="Guillou S."/>
            <person name="Cros-Aarteil S."/>
            <person name="Calhoun S."/>
            <person name="Haridas S."/>
            <person name="Kuo A."/>
            <person name="Mondo S."/>
            <person name="Pangilinan J."/>
            <person name="Riley R."/>
            <person name="Labutti K."/>
            <person name="Andreopoulos B."/>
            <person name="Lipzen A."/>
            <person name="Chen C."/>
            <person name="Yanf M."/>
            <person name="Daum C."/>
            <person name="Ng V."/>
            <person name="Clum A."/>
            <person name="Ohm R."/>
            <person name="Martin F."/>
            <person name="Silar P."/>
            <person name="Natvig D."/>
            <person name="Lalanne C."/>
            <person name="Gautier V."/>
            <person name="Ament-Velasquez S.L."/>
            <person name="Kruys A."/>
            <person name="Hutchinson M.I."/>
            <person name="Powell A.J."/>
            <person name="Barry K."/>
            <person name="Miller A.N."/>
            <person name="Grigoriev I.V."/>
            <person name="Debuchy R."/>
            <person name="Gladieux P."/>
            <person name="Thoren M.H."/>
            <person name="Johannesson H."/>
        </authorList>
    </citation>
    <scope>NUCLEOTIDE SEQUENCE</scope>
    <source>
        <strain evidence="3">CBS 315.58</strain>
    </source>
</reference>
<dbReference type="Gene3D" id="1.10.287.110">
    <property type="entry name" value="DnaJ domain"/>
    <property type="match status" value="1"/>
</dbReference>
<keyword evidence="1" id="KW-0175">Coiled coil</keyword>
<protein>
    <recommendedName>
        <fullName evidence="2">J domain-containing protein</fullName>
    </recommendedName>
</protein>
<reference evidence="3" key="1">
    <citation type="journal article" date="2023" name="Mol. Phylogenet. Evol.">
        <title>Genome-scale phylogeny and comparative genomics of the fungal order Sordariales.</title>
        <authorList>
            <person name="Hensen N."/>
            <person name="Bonometti L."/>
            <person name="Westerberg I."/>
            <person name="Brannstrom I.O."/>
            <person name="Guillou S."/>
            <person name="Cros-Aarteil S."/>
            <person name="Calhoun S."/>
            <person name="Haridas S."/>
            <person name="Kuo A."/>
            <person name="Mondo S."/>
            <person name="Pangilinan J."/>
            <person name="Riley R."/>
            <person name="LaButti K."/>
            <person name="Andreopoulos B."/>
            <person name="Lipzen A."/>
            <person name="Chen C."/>
            <person name="Yan M."/>
            <person name="Daum C."/>
            <person name="Ng V."/>
            <person name="Clum A."/>
            <person name="Steindorff A."/>
            <person name="Ohm R.A."/>
            <person name="Martin F."/>
            <person name="Silar P."/>
            <person name="Natvig D.O."/>
            <person name="Lalanne C."/>
            <person name="Gautier V."/>
            <person name="Ament-Velasquez S.L."/>
            <person name="Kruys A."/>
            <person name="Hutchinson M.I."/>
            <person name="Powell A.J."/>
            <person name="Barry K."/>
            <person name="Miller A.N."/>
            <person name="Grigoriev I.V."/>
            <person name="Debuchy R."/>
            <person name="Gladieux P."/>
            <person name="Hiltunen Thoren M."/>
            <person name="Johannesson H."/>
        </authorList>
    </citation>
    <scope>NUCLEOTIDE SEQUENCE</scope>
    <source>
        <strain evidence="3">CBS 315.58</strain>
    </source>
</reference>
<dbReference type="SMART" id="SM00271">
    <property type="entry name" value="DnaJ"/>
    <property type="match status" value="1"/>
</dbReference>